<dbReference type="GO" id="GO:0000160">
    <property type="term" value="P:phosphorelay signal transduction system"/>
    <property type="evidence" value="ECO:0007669"/>
    <property type="project" value="InterPro"/>
</dbReference>
<dbReference type="KEGG" id="ddz:DSYM_13270"/>
<feature type="region of interest" description="Disordered" evidence="3">
    <location>
        <begin position="294"/>
        <end position="315"/>
    </location>
</feature>
<evidence type="ECO:0000313" key="6">
    <source>
        <dbReference type="EMBL" id="BBO20628.1"/>
    </source>
</evidence>
<dbReference type="InterPro" id="IPR029787">
    <property type="entry name" value="Nucleotide_cyclase"/>
</dbReference>
<evidence type="ECO:0000313" key="7">
    <source>
        <dbReference type="Proteomes" id="UP000662914"/>
    </source>
</evidence>
<dbReference type="Gene3D" id="3.30.70.270">
    <property type="match status" value="1"/>
</dbReference>
<reference evidence="6" key="1">
    <citation type="journal article" name="DNA Res.">
        <title>The physiological potential of anammox bacteria as revealed by their core genome structure.</title>
        <authorList>
            <person name="Okubo T."/>
            <person name="Toyoda A."/>
            <person name="Fukuhara K."/>
            <person name="Uchiyama I."/>
            <person name="Harigaya Y."/>
            <person name="Kuroiwa M."/>
            <person name="Suzuki T."/>
            <person name="Murakami Y."/>
            <person name="Suwa Y."/>
            <person name="Takami H."/>
        </authorList>
    </citation>
    <scope>NUCLEOTIDE SEQUENCE</scope>
    <source>
        <strain evidence="6">317325-3</strain>
    </source>
</reference>
<dbReference type="Pfam" id="PF00990">
    <property type="entry name" value="GGDEF"/>
    <property type="match status" value="1"/>
</dbReference>
<evidence type="ECO:0000259" key="5">
    <source>
        <dbReference type="PROSITE" id="PS50887"/>
    </source>
</evidence>
<accession>A0A809R1K3</accession>
<name>A0A809R1K3_9PROT</name>
<protein>
    <recommendedName>
        <fullName evidence="8">Stage 0 sporulation protein A homolog</fullName>
    </recommendedName>
</protein>
<dbReference type="InterPro" id="IPR011006">
    <property type="entry name" value="CheY-like_superfamily"/>
</dbReference>
<dbReference type="PROSITE" id="PS50887">
    <property type="entry name" value="GGDEF"/>
    <property type="match status" value="1"/>
</dbReference>
<feature type="modified residue" description="4-aspartylphosphate" evidence="2">
    <location>
        <position position="60"/>
    </location>
</feature>
<dbReference type="PANTHER" id="PTHR44591:SF3">
    <property type="entry name" value="RESPONSE REGULATORY DOMAIN-CONTAINING PROTEIN"/>
    <property type="match status" value="1"/>
</dbReference>
<organism evidence="6 7">
    <name type="scientific">Candidatus Desulfobacillus denitrificans</name>
    <dbReference type="NCBI Taxonomy" id="2608985"/>
    <lineage>
        <taxon>Bacteria</taxon>
        <taxon>Pseudomonadati</taxon>
        <taxon>Pseudomonadota</taxon>
        <taxon>Betaproteobacteria</taxon>
        <taxon>Candidatus Desulfobacillus</taxon>
    </lineage>
</organism>
<evidence type="ECO:0000256" key="2">
    <source>
        <dbReference type="PROSITE-ProRule" id="PRU00169"/>
    </source>
</evidence>
<dbReference type="Pfam" id="PF00072">
    <property type="entry name" value="Response_reg"/>
    <property type="match status" value="1"/>
</dbReference>
<dbReference type="SMART" id="SM00267">
    <property type="entry name" value="GGDEF"/>
    <property type="match status" value="1"/>
</dbReference>
<dbReference type="SUPFAM" id="SSF52172">
    <property type="entry name" value="CheY-like"/>
    <property type="match status" value="1"/>
</dbReference>
<dbReference type="CDD" id="cd01949">
    <property type="entry name" value="GGDEF"/>
    <property type="match status" value="1"/>
</dbReference>
<dbReference type="SUPFAM" id="SSF55073">
    <property type="entry name" value="Nucleotide cyclase"/>
    <property type="match status" value="1"/>
</dbReference>
<sequence>MSEAAVPPLPRVLVVDDSRMVRATIVKHIKSRFEVREEGDGESGWQTLMLDPSVQVLISDLTMPKLDGYGLLKRVRASNIPRLREMPVIMISGDEDEAARIRAKECGATDFITKGIGTVELLSRLEALVKLVQARKELDAMSRQVMVDPESGLPTEEYLKQQGRQALALAQRHGSEISVIVVEIDHFDALVAKLGRPIGDQLIQQFRGVLSKRVRLEDTVSQTGPAQFTVVCPGIRLEDARAFANRLDQTIRNATISYRGERVEISLKFGLANSKDDEWQTMTHLLQLAEGRAVQEEKKASEEPAPEVAAEPPLPGLGVEDALALLQAGESEGVKPHLAAIAAQLMPLLKLIDAELRLGMNPDNAEVQLKKLG</sequence>
<dbReference type="InterPro" id="IPR043128">
    <property type="entry name" value="Rev_trsase/Diguanyl_cyclase"/>
</dbReference>
<dbReference type="SMART" id="SM00448">
    <property type="entry name" value="REC"/>
    <property type="match status" value="1"/>
</dbReference>
<feature type="domain" description="Response regulatory" evidence="4">
    <location>
        <begin position="11"/>
        <end position="129"/>
    </location>
</feature>
<evidence type="ECO:0000256" key="1">
    <source>
        <dbReference type="ARBA" id="ARBA00022553"/>
    </source>
</evidence>
<keyword evidence="1 2" id="KW-0597">Phosphoprotein</keyword>
<evidence type="ECO:0000259" key="4">
    <source>
        <dbReference type="PROSITE" id="PS50110"/>
    </source>
</evidence>
<dbReference type="PANTHER" id="PTHR44591">
    <property type="entry name" value="STRESS RESPONSE REGULATOR PROTEIN 1"/>
    <property type="match status" value="1"/>
</dbReference>
<evidence type="ECO:0000256" key="3">
    <source>
        <dbReference type="SAM" id="MobiDB-lite"/>
    </source>
</evidence>
<evidence type="ECO:0008006" key="8">
    <source>
        <dbReference type="Google" id="ProtNLM"/>
    </source>
</evidence>
<dbReference type="PROSITE" id="PS50110">
    <property type="entry name" value="RESPONSE_REGULATORY"/>
    <property type="match status" value="1"/>
</dbReference>
<dbReference type="AlphaFoldDB" id="A0A809R1K3"/>
<dbReference type="InterPro" id="IPR000160">
    <property type="entry name" value="GGDEF_dom"/>
</dbReference>
<dbReference type="EMBL" id="AP021857">
    <property type="protein sequence ID" value="BBO20628.1"/>
    <property type="molecule type" value="Genomic_DNA"/>
</dbReference>
<dbReference type="InterPro" id="IPR001789">
    <property type="entry name" value="Sig_transdc_resp-reg_receiver"/>
</dbReference>
<dbReference type="InterPro" id="IPR050595">
    <property type="entry name" value="Bact_response_regulator"/>
</dbReference>
<dbReference type="NCBIfam" id="TIGR00254">
    <property type="entry name" value="GGDEF"/>
    <property type="match status" value="1"/>
</dbReference>
<proteinExistence type="predicted"/>
<dbReference type="Gene3D" id="3.40.50.2300">
    <property type="match status" value="1"/>
</dbReference>
<dbReference type="Proteomes" id="UP000662914">
    <property type="component" value="Chromosome"/>
</dbReference>
<gene>
    <name evidence="6" type="ORF">DSYM_13270</name>
</gene>
<feature type="domain" description="GGDEF" evidence="5">
    <location>
        <begin position="175"/>
        <end position="309"/>
    </location>
</feature>